<dbReference type="EC" id="6.3.3.2" evidence="5"/>
<gene>
    <name evidence="6" type="ORF">SAMN04488552_1637</name>
</gene>
<evidence type="ECO:0000313" key="7">
    <source>
        <dbReference type="Proteomes" id="UP000198858"/>
    </source>
</evidence>
<feature type="binding site" evidence="4">
    <location>
        <position position="55"/>
    </location>
    <ligand>
        <name>substrate</name>
    </ligand>
</feature>
<dbReference type="GO" id="GO:0005524">
    <property type="term" value="F:ATP binding"/>
    <property type="evidence" value="ECO:0007669"/>
    <property type="project" value="UniProtKB-KW"/>
</dbReference>
<dbReference type="Pfam" id="PF01812">
    <property type="entry name" value="5-FTHF_cyc-lig"/>
    <property type="match status" value="1"/>
</dbReference>
<dbReference type="GO" id="GO:0030272">
    <property type="term" value="F:5-formyltetrahydrofolate cyclo-ligase activity"/>
    <property type="evidence" value="ECO:0007669"/>
    <property type="project" value="UniProtKB-EC"/>
</dbReference>
<dbReference type="RefSeq" id="WP_089661988.1">
    <property type="nucleotide sequence ID" value="NZ_LT629745.1"/>
</dbReference>
<dbReference type="GO" id="GO:0035999">
    <property type="term" value="P:tetrahydrofolate interconversion"/>
    <property type="evidence" value="ECO:0007669"/>
    <property type="project" value="TreeGrafter"/>
</dbReference>
<dbReference type="InterPro" id="IPR002698">
    <property type="entry name" value="FTHF_cligase"/>
</dbReference>
<reference evidence="6 7" key="1">
    <citation type="submission" date="2016-10" db="EMBL/GenBank/DDBJ databases">
        <authorList>
            <person name="Varghese N."/>
            <person name="Submissions S."/>
        </authorList>
    </citation>
    <scope>NUCLEOTIDE SEQUENCE [LARGE SCALE GENOMIC DNA]</scope>
    <source>
        <strain evidence="6 7">Mar_2010_102</strain>
    </source>
</reference>
<evidence type="ECO:0000256" key="2">
    <source>
        <dbReference type="ARBA" id="ARBA00022741"/>
    </source>
</evidence>
<evidence type="ECO:0000256" key="4">
    <source>
        <dbReference type="PIRSR" id="PIRSR006806-1"/>
    </source>
</evidence>
<keyword evidence="7" id="KW-1185">Reference proteome</keyword>
<dbReference type="GO" id="GO:0046872">
    <property type="term" value="F:metal ion binding"/>
    <property type="evidence" value="ECO:0007669"/>
    <property type="project" value="UniProtKB-KW"/>
</dbReference>
<accession>A0A1H1N9U5</accession>
<feature type="binding site" evidence="4">
    <location>
        <begin position="132"/>
        <end position="140"/>
    </location>
    <ligand>
        <name>ATP</name>
        <dbReference type="ChEBI" id="CHEBI:30616"/>
    </ligand>
</feature>
<dbReference type="PANTHER" id="PTHR23407:SF1">
    <property type="entry name" value="5-FORMYLTETRAHYDROFOLATE CYCLO-LIGASE"/>
    <property type="match status" value="1"/>
</dbReference>
<comment type="cofactor">
    <cofactor evidence="5">
        <name>Mg(2+)</name>
        <dbReference type="ChEBI" id="CHEBI:18420"/>
    </cofactor>
</comment>
<organism evidence="6 7">
    <name type="scientific">Christiangramia echinicola</name>
    <dbReference type="NCBI Taxonomy" id="279359"/>
    <lineage>
        <taxon>Bacteria</taxon>
        <taxon>Pseudomonadati</taxon>
        <taxon>Bacteroidota</taxon>
        <taxon>Flavobacteriia</taxon>
        <taxon>Flavobacteriales</taxon>
        <taxon>Flavobacteriaceae</taxon>
        <taxon>Christiangramia</taxon>
    </lineage>
</organism>
<dbReference type="PANTHER" id="PTHR23407">
    <property type="entry name" value="ATPASE INHIBITOR/5-FORMYLTETRAHYDROFOLATE CYCLO-LIGASE"/>
    <property type="match status" value="1"/>
</dbReference>
<name>A0A1H1N9U5_9FLAO</name>
<evidence type="ECO:0000256" key="1">
    <source>
        <dbReference type="ARBA" id="ARBA00010638"/>
    </source>
</evidence>
<evidence type="ECO:0000313" key="6">
    <source>
        <dbReference type="EMBL" id="SDR95688.1"/>
    </source>
</evidence>
<keyword evidence="3 4" id="KW-0067">ATP-binding</keyword>
<feature type="binding site" evidence="4">
    <location>
        <begin position="3"/>
        <end position="7"/>
    </location>
    <ligand>
        <name>ATP</name>
        <dbReference type="ChEBI" id="CHEBI:30616"/>
    </ligand>
</feature>
<dbReference type="GO" id="GO:0009396">
    <property type="term" value="P:folic acid-containing compound biosynthetic process"/>
    <property type="evidence" value="ECO:0007669"/>
    <property type="project" value="TreeGrafter"/>
</dbReference>
<dbReference type="AlphaFoldDB" id="A0A1H1N9U5"/>
<feature type="binding site" evidence="4">
    <location>
        <position position="50"/>
    </location>
    <ligand>
        <name>substrate</name>
    </ligand>
</feature>
<comment type="catalytic activity">
    <reaction evidence="5">
        <text>(6S)-5-formyl-5,6,7,8-tetrahydrofolate + ATP = (6R)-5,10-methenyltetrahydrofolate + ADP + phosphate</text>
        <dbReference type="Rhea" id="RHEA:10488"/>
        <dbReference type="ChEBI" id="CHEBI:30616"/>
        <dbReference type="ChEBI" id="CHEBI:43474"/>
        <dbReference type="ChEBI" id="CHEBI:57455"/>
        <dbReference type="ChEBI" id="CHEBI:57457"/>
        <dbReference type="ChEBI" id="CHEBI:456216"/>
        <dbReference type="EC" id="6.3.3.2"/>
    </reaction>
</comment>
<dbReference type="Gene3D" id="3.40.50.10420">
    <property type="entry name" value="NagB/RpiA/CoA transferase-like"/>
    <property type="match status" value="1"/>
</dbReference>
<dbReference type="PIRSF" id="PIRSF006806">
    <property type="entry name" value="FTHF_cligase"/>
    <property type="match status" value="1"/>
</dbReference>
<dbReference type="InterPro" id="IPR037171">
    <property type="entry name" value="NagB/RpiA_transferase-like"/>
</dbReference>
<proteinExistence type="inferred from homology"/>
<evidence type="ECO:0000256" key="5">
    <source>
        <dbReference type="RuleBase" id="RU361279"/>
    </source>
</evidence>
<dbReference type="SUPFAM" id="SSF100950">
    <property type="entry name" value="NagB/RpiA/CoA transferase-like"/>
    <property type="match status" value="1"/>
</dbReference>
<dbReference type="EMBL" id="LT629745">
    <property type="protein sequence ID" value="SDR95688.1"/>
    <property type="molecule type" value="Genomic_DNA"/>
</dbReference>
<protein>
    <recommendedName>
        <fullName evidence="5">5-formyltetrahydrofolate cyclo-ligase</fullName>
        <ecNumber evidence="5">6.3.3.2</ecNumber>
    </recommendedName>
</protein>
<keyword evidence="6" id="KW-0436">Ligase</keyword>
<dbReference type="Proteomes" id="UP000198858">
    <property type="component" value="Chromosome I"/>
</dbReference>
<evidence type="ECO:0000256" key="3">
    <source>
        <dbReference type="ARBA" id="ARBA00022840"/>
    </source>
</evidence>
<dbReference type="NCBIfam" id="TIGR02727">
    <property type="entry name" value="MTHFS_bact"/>
    <property type="match status" value="1"/>
</dbReference>
<keyword evidence="5" id="KW-0460">Magnesium</keyword>
<sequence>MNKEELRRKFKDQRLGLDNEDIEKMSLEIANRTLQLPVWDHKYYHIFLSIAEQKEVDTEFLLHILQGKDKDVIIPKSDFKTGEMINYLLTDQTVIKKNRWNIPEPVEGIEITNNKLDVVFVPLLAFDKKGHRIGYGKGFYDRFLAACKPDIIKIGLSFFEPIEEIKEVFEDDIPLNYCVTPDKIYELSNK</sequence>
<keyword evidence="5" id="KW-0479">Metal-binding</keyword>
<dbReference type="InterPro" id="IPR024185">
    <property type="entry name" value="FTHF_cligase-like_sf"/>
</dbReference>
<comment type="similarity">
    <text evidence="1 5">Belongs to the 5-formyltetrahydrofolate cyclo-ligase family.</text>
</comment>
<keyword evidence="2 4" id="KW-0547">Nucleotide-binding</keyword>
<dbReference type="STRING" id="1250231.SAMN04488552_1637"/>